<dbReference type="AlphaFoldDB" id="A0A7W0C9M2"/>
<dbReference type="Proteomes" id="UP000525298">
    <property type="component" value="Unassembled WGS sequence"/>
</dbReference>
<gene>
    <name evidence="1" type="ORF">HNR65_002044</name>
</gene>
<proteinExistence type="predicted"/>
<name>A0A7W0C9M2_9BACT</name>
<reference evidence="1 2" key="1">
    <citation type="submission" date="2020-07" db="EMBL/GenBank/DDBJ databases">
        <title>Genomic Encyclopedia of Type Strains, Phase IV (KMG-IV): sequencing the most valuable type-strain genomes for metagenomic binning, comparative biology and taxonomic classification.</title>
        <authorList>
            <person name="Goeker M."/>
        </authorList>
    </citation>
    <scope>NUCLEOTIDE SEQUENCE [LARGE SCALE GENOMIC DNA]</scope>
    <source>
        <strain evidence="1 2">DSM 17721</strain>
    </source>
</reference>
<accession>A0A7W0C9M2</accession>
<dbReference type="EMBL" id="JACDUS010000005">
    <property type="protein sequence ID" value="MBA2881713.1"/>
    <property type="molecule type" value="Genomic_DNA"/>
</dbReference>
<keyword evidence="2" id="KW-1185">Reference proteome</keyword>
<protein>
    <submittedName>
        <fullName evidence="1">Uncharacterized protein</fullName>
    </submittedName>
</protein>
<comment type="caution">
    <text evidence="1">The sequence shown here is derived from an EMBL/GenBank/DDBJ whole genome shotgun (WGS) entry which is preliminary data.</text>
</comment>
<evidence type="ECO:0000313" key="1">
    <source>
        <dbReference type="EMBL" id="MBA2881713.1"/>
    </source>
</evidence>
<sequence length="29" mass="3664">MIYDKILELNKIIMKRFSVWNEKNFYVVE</sequence>
<evidence type="ECO:0000313" key="2">
    <source>
        <dbReference type="Proteomes" id="UP000525298"/>
    </source>
</evidence>
<organism evidence="1 2">
    <name type="scientific">Desulfosalsimonas propionicica</name>
    <dbReference type="NCBI Taxonomy" id="332175"/>
    <lineage>
        <taxon>Bacteria</taxon>
        <taxon>Pseudomonadati</taxon>
        <taxon>Thermodesulfobacteriota</taxon>
        <taxon>Desulfobacteria</taxon>
        <taxon>Desulfobacterales</taxon>
        <taxon>Desulfosalsimonadaceae</taxon>
        <taxon>Desulfosalsimonas</taxon>
    </lineage>
</organism>